<evidence type="ECO:0000256" key="8">
    <source>
        <dbReference type="ARBA" id="ARBA00034668"/>
    </source>
</evidence>
<feature type="transmembrane region" description="Helical" evidence="9">
    <location>
        <begin position="187"/>
        <end position="209"/>
    </location>
</feature>
<keyword evidence="4" id="KW-0426">Late protein</keyword>
<protein>
    <submittedName>
        <fullName evidence="10">Putative myristylated membrane protein 3</fullName>
    </submittedName>
</protein>
<evidence type="ECO:0000313" key="10">
    <source>
        <dbReference type="EMBL" id="AKS26423.1"/>
    </source>
</evidence>
<reference evidence="10 11" key="1">
    <citation type="submission" date="2015-04" db="EMBL/GenBank/DDBJ databases">
        <title>Diachasmimorpha longicaudata entomopoxvirus genome.</title>
        <authorList>
            <person name="Coffman K.A."/>
            <person name="Burke G.R."/>
        </authorList>
    </citation>
    <scope>NUCLEOTIDE SEQUENCE [LARGE SCALE GENOMIC DNA]</scope>
</reference>
<evidence type="ECO:0000256" key="3">
    <source>
        <dbReference type="ARBA" id="ARBA00022879"/>
    </source>
</evidence>
<evidence type="ECO:0000256" key="5">
    <source>
        <dbReference type="ARBA" id="ARBA00022989"/>
    </source>
</evidence>
<dbReference type="GO" id="GO:0019031">
    <property type="term" value="C:viral envelope"/>
    <property type="evidence" value="ECO:0007669"/>
    <property type="project" value="UniProtKB-KW"/>
</dbReference>
<keyword evidence="5 9" id="KW-1133">Transmembrane helix</keyword>
<keyword evidence="6 9" id="KW-0472">Membrane</keyword>
<evidence type="ECO:0000313" key="11">
    <source>
        <dbReference type="Proteomes" id="UP000593702"/>
    </source>
</evidence>
<dbReference type="GO" id="GO:0055036">
    <property type="term" value="C:virion membrane"/>
    <property type="evidence" value="ECO:0007669"/>
    <property type="project" value="UniProtKB-SubCell"/>
</dbReference>
<evidence type="ECO:0000256" key="7">
    <source>
        <dbReference type="ARBA" id="ARBA00023157"/>
    </source>
</evidence>
<keyword evidence="11" id="KW-1185">Reference proteome</keyword>
<evidence type="ECO:0000256" key="6">
    <source>
        <dbReference type="ARBA" id="ARBA00023136"/>
    </source>
</evidence>
<keyword evidence="3" id="KW-0261">Viral envelope protein</keyword>
<keyword evidence="2 9" id="KW-0812">Transmembrane</keyword>
<dbReference type="Pfam" id="PF02442">
    <property type="entry name" value="L1R_F9L"/>
    <property type="match status" value="1"/>
</dbReference>
<evidence type="ECO:0000256" key="2">
    <source>
        <dbReference type="ARBA" id="ARBA00022692"/>
    </source>
</evidence>
<comment type="function">
    <text evidence="8">Component of the entry fusion complex (EFC), which consists of 11 proteins. During cell infection, this complex mediates entry of the virion core into the host cytoplasm by a two-step mechanism consisting of lipid mixing of the viral and cellular membranes and subsequent pore formation.</text>
</comment>
<gene>
    <name evidence="10" type="ORF">DLEV_132</name>
</gene>
<evidence type="ECO:0000256" key="1">
    <source>
        <dbReference type="ARBA" id="ARBA00004381"/>
    </source>
</evidence>
<accession>A0A7R5WJD9</accession>
<evidence type="ECO:0000256" key="9">
    <source>
        <dbReference type="SAM" id="Phobius"/>
    </source>
</evidence>
<dbReference type="Proteomes" id="UP000593702">
    <property type="component" value="Segment"/>
</dbReference>
<proteinExistence type="predicted"/>
<evidence type="ECO:0000256" key="4">
    <source>
        <dbReference type="ARBA" id="ARBA00022921"/>
    </source>
</evidence>
<name>A0A7R5WJD9_9POXV</name>
<comment type="subcellular location">
    <subcellularLocation>
        <location evidence="1">Virion membrane</location>
        <topology evidence="1">Single-pass membrane protein</topology>
    </subcellularLocation>
</comment>
<dbReference type="InterPro" id="IPR003472">
    <property type="entry name" value="Virion_mem_poxvirus_L1"/>
</dbReference>
<keyword evidence="3" id="KW-0946">Virion</keyword>
<keyword evidence="7" id="KW-1015">Disulfide bond</keyword>
<dbReference type="EMBL" id="KR095315">
    <property type="protein sequence ID" value="AKS26423.1"/>
    <property type="molecule type" value="Genomic_DNA"/>
</dbReference>
<sequence>MGVSASIQTTITNINNEITYHAEQNSKAESRADCKITIGSILYENVSGCRAVFKNICSATADTQIDSMIDLIVKNVDKLTNDQKQHAATLFTATFGISTSVNNISETITHTLKQTCKSKAIVNETISGADIKVKNCVAPPGEMMDFEFVNMGTAGSSCVSKMLHQFAVAAINDVTNRQAHGTDWTKFFWPLAIFLMVSSVGFIILKLFANKIASPKERMEINASKFDNYAQRIKTLYPQHIMT</sequence>
<organism evidence="10 11">
    <name type="scientific">Diachasmimorpha longicaudata entomopoxvirus</name>
    <dbReference type="NCBI Taxonomy" id="109981"/>
    <lineage>
        <taxon>Viruses</taxon>
        <taxon>Varidnaviria</taxon>
        <taxon>Bamfordvirae</taxon>
        <taxon>Nucleocytoviricota</taxon>
        <taxon>Pokkesviricetes</taxon>
        <taxon>Chitovirales</taxon>
        <taxon>Poxviridae</taxon>
        <taxon>Entomopoxvirinae</taxon>
        <taxon>Epsilonentomopoxvirus</taxon>
        <taxon>Epsilonentomopoxvirus dlongicaudata</taxon>
        <taxon>Diachasmimorpha entomopoxvirus</taxon>
    </lineage>
</organism>